<name>H0HLY8_9HYPH</name>
<protein>
    <submittedName>
        <fullName evidence="2">NmrA family protein</fullName>
    </submittedName>
</protein>
<evidence type="ECO:0000313" key="2">
    <source>
        <dbReference type="EMBL" id="EHK58180.1"/>
    </source>
</evidence>
<dbReference type="Proteomes" id="UP000003250">
    <property type="component" value="Unassembled WGS sequence"/>
</dbReference>
<feature type="domain" description="NmrA-like" evidence="1">
    <location>
        <begin position="109"/>
        <end position="234"/>
    </location>
</feature>
<dbReference type="Pfam" id="PF05368">
    <property type="entry name" value="NmrA"/>
    <property type="match status" value="1"/>
</dbReference>
<gene>
    <name evidence="2" type="ORF">MAXJ12_05758</name>
</gene>
<dbReference type="PANTHER" id="PTHR43162:SF1">
    <property type="entry name" value="PRESTALK A DIFFERENTIATION PROTEIN A"/>
    <property type="match status" value="1"/>
</dbReference>
<sequence length="277" mass="29774">MIHQSEKPTLILGGTGKTGRRLAERLTGLGKPVRIGSRSGRPPFDWNDEATWEAALDGVGAAYISYYPDLAVPGAADAVGAFARLAVRNGVKRLVLLSGRGEPEARRAEQAVQDSGADWTILRSAFFCQNFSESFMLEALNAGVVALPVGDVKEPFVDADDIADAAVAALSEDGHVGQLHEMTGPRLLTFAEAIGEIGKASGRDIRYVQITPQEFDAMLVEQQLPAEFVGLLNELLTQVLDGRNSYLTDGVERALGRKPTDFSDYVRDAAATGVWEV</sequence>
<dbReference type="SUPFAM" id="SSF51735">
    <property type="entry name" value="NAD(P)-binding Rossmann-fold domains"/>
    <property type="match status" value="1"/>
</dbReference>
<dbReference type="OrthoDB" id="109735at2"/>
<dbReference type="PANTHER" id="PTHR43162">
    <property type="match status" value="1"/>
</dbReference>
<keyword evidence="3" id="KW-1185">Reference proteome</keyword>
<dbReference type="RefSeq" id="WP_008834800.1">
    <property type="nucleotide sequence ID" value="NZ_AHAM01000038.1"/>
</dbReference>
<dbReference type="InterPro" id="IPR036291">
    <property type="entry name" value="NAD(P)-bd_dom_sf"/>
</dbReference>
<evidence type="ECO:0000313" key="3">
    <source>
        <dbReference type="Proteomes" id="UP000003250"/>
    </source>
</evidence>
<evidence type="ECO:0000259" key="1">
    <source>
        <dbReference type="Pfam" id="PF05368"/>
    </source>
</evidence>
<reference evidence="2 3" key="1">
    <citation type="journal article" date="2012" name="J. Bacteriol.">
        <title>Draft Genome Sequence of Mesorhizobium alhagi CCNWXJ12-2T, a Novel Salt-Resistant Species Isolated from the Desert of Northwestern China.</title>
        <authorList>
            <person name="Zhou M."/>
            <person name="Chen W."/>
            <person name="Chen H."/>
            <person name="Wei G."/>
        </authorList>
    </citation>
    <scope>NUCLEOTIDE SEQUENCE [LARGE SCALE GENOMIC DNA]</scope>
    <source>
        <strain evidence="2 3">CCNWXJ12-2</strain>
    </source>
</reference>
<organism evidence="2 3">
    <name type="scientific">Mesorhizobium alhagi CCNWXJ12-2</name>
    <dbReference type="NCBI Taxonomy" id="1107882"/>
    <lineage>
        <taxon>Bacteria</taxon>
        <taxon>Pseudomonadati</taxon>
        <taxon>Pseudomonadota</taxon>
        <taxon>Alphaproteobacteria</taxon>
        <taxon>Hyphomicrobiales</taxon>
        <taxon>Phyllobacteriaceae</taxon>
        <taxon>Allomesorhizobium</taxon>
    </lineage>
</organism>
<dbReference type="Gene3D" id="3.40.50.720">
    <property type="entry name" value="NAD(P)-binding Rossmann-like Domain"/>
    <property type="match status" value="1"/>
</dbReference>
<dbReference type="AlphaFoldDB" id="H0HLY8"/>
<dbReference type="InterPro" id="IPR051604">
    <property type="entry name" value="Ergot_Alk_Oxidoreductase"/>
</dbReference>
<dbReference type="Gene3D" id="3.90.25.10">
    <property type="entry name" value="UDP-galactose 4-epimerase, domain 1"/>
    <property type="match status" value="1"/>
</dbReference>
<dbReference type="PATRIC" id="fig|1107882.3.peg.1138"/>
<proteinExistence type="predicted"/>
<dbReference type="EMBL" id="AHAM01000038">
    <property type="protein sequence ID" value="EHK58180.1"/>
    <property type="molecule type" value="Genomic_DNA"/>
</dbReference>
<accession>H0HLY8</accession>
<dbReference type="InterPro" id="IPR008030">
    <property type="entry name" value="NmrA-like"/>
</dbReference>